<reference evidence="2 3" key="1">
    <citation type="submission" date="2013-11" db="EMBL/GenBank/DDBJ databases">
        <title>Draft genome of the bovine lungworm Dictyocaulus viviparus.</title>
        <authorList>
            <person name="Mitreva M."/>
        </authorList>
    </citation>
    <scope>NUCLEOTIDE SEQUENCE [LARGE SCALE GENOMIC DNA]</scope>
    <source>
        <strain evidence="2 3">HannoverDv2000</strain>
    </source>
</reference>
<dbReference type="AlphaFoldDB" id="A0A0D8Y4Q7"/>
<feature type="compositionally biased region" description="Polar residues" evidence="1">
    <location>
        <begin position="1"/>
        <end position="14"/>
    </location>
</feature>
<organism evidence="2 3">
    <name type="scientific">Dictyocaulus viviparus</name>
    <name type="common">Bovine lungworm</name>
    <dbReference type="NCBI Taxonomy" id="29172"/>
    <lineage>
        <taxon>Eukaryota</taxon>
        <taxon>Metazoa</taxon>
        <taxon>Ecdysozoa</taxon>
        <taxon>Nematoda</taxon>
        <taxon>Chromadorea</taxon>
        <taxon>Rhabditida</taxon>
        <taxon>Rhabditina</taxon>
        <taxon>Rhabditomorpha</taxon>
        <taxon>Strongyloidea</taxon>
        <taxon>Metastrongylidae</taxon>
        <taxon>Dictyocaulus</taxon>
    </lineage>
</organism>
<keyword evidence="3" id="KW-1185">Reference proteome</keyword>
<name>A0A0D8Y4Q7_DICVI</name>
<dbReference type="STRING" id="29172.A0A0D8Y4Q7"/>
<accession>A0A0D8Y4Q7</accession>
<protein>
    <submittedName>
        <fullName evidence="2">Uncharacterized protein</fullName>
    </submittedName>
</protein>
<dbReference type="EMBL" id="KN716176">
    <property type="protein sequence ID" value="KJH51843.1"/>
    <property type="molecule type" value="Genomic_DNA"/>
</dbReference>
<reference evidence="3" key="2">
    <citation type="journal article" date="2016" name="Sci. Rep.">
        <title>Dictyocaulus viviparus genome, variome and transcriptome elucidate lungworm biology and support future intervention.</title>
        <authorList>
            <person name="McNulty S.N."/>
            <person name="Strube C."/>
            <person name="Rosa B.A."/>
            <person name="Martin J.C."/>
            <person name="Tyagi R."/>
            <person name="Choi Y.J."/>
            <person name="Wang Q."/>
            <person name="Hallsworth Pepin K."/>
            <person name="Zhang X."/>
            <person name="Ozersky P."/>
            <person name="Wilson R.K."/>
            <person name="Sternberg P.W."/>
            <person name="Gasser R.B."/>
            <person name="Mitreva M."/>
        </authorList>
    </citation>
    <scope>NUCLEOTIDE SEQUENCE [LARGE SCALE GENOMIC DNA]</scope>
    <source>
        <strain evidence="3">HannoverDv2000</strain>
    </source>
</reference>
<sequence length="270" mass="29798">MSPMLQQGYSSSIRDSNHDFYGRTMPSPPPAAHSSPREDRVIQPIPSSHYPASTNALSLAASTDLMSSRMGCISSTRHIPRSPTSSKSLAGFSNRNVNHTVTCASLGVPRPQEMRPSEQAILREEIKTRERPRPTTTFGVMAPTSFTQALQATGTQEAHVILTPPRPTGFDRELRNLEKTNSALVMNGAVNEELDRLDAKGINMTEEETRRYRELVNAVSEHPRMKEQKSSATVAPTMLASTETYRPSSSHRTETLIDDVDESLAKSTMM</sequence>
<evidence type="ECO:0000313" key="2">
    <source>
        <dbReference type="EMBL" id="KJH51843.1"/>
    </source>
</evidence>
<proteinExistence type="predicted"/>
<dbReference type="Proteomes" id="UP000053766">
    <property type="component" value="Unassembled WGS sequence"/>
</dbReference>
<evidence type="ECO:0000256" key="1">
    <source>
        <dbReference type="SAM" id="MobiDB-lite"/>
    </source>
</evidence>
<evidence type="ECO:0000313" key="3">
    <source>
        <dbReference type="Proteomes" id="UP000053766"/>
    </source>
</evidence>
<gene>
    <name evidence="2" type="ORF">DICVIV_02034</name>
</gene>
<dbReference type="OrthoDB" id="5864273at2759"/>
<feature type="region of interest" description="Disordered" evidence="1">
    <location>
        <begin position="1"/>
        <end position="52"/>
    </location>
</feature>